<dbReference type="AlphaFoldDB" id="A0A1B6VPZ5"/>
<comment type="caution">
    <text evidence="1">The sequence shown here is derived from an EMBL/GenBank/DDBJ whole genome shotgun (WGS) entry which is preliminary data.</text>
</comment>
<protein>
    <recommendedName>
        <fullName evidence="3">NYN domain-containing protein</fullName>
    </recommendedName>
</protein>
<evidence type="ECO:0008006" key="3">
    <source>
        <dbReference type="Google" id="ProtNLM"/>
    </source>
</evidence>
<accession>A0A1B6VPZ5</accession>
<dbReference type="Proteomes" id="UP000077786">
    <property type="component" value="Unassembled WGS sequence"/>
</dbReference>
<organism evidence="1 2">
    <name type="scientific">Gluconobacter cerinus</name>
    <dbReference type="NCBI Taxonomy" id="38307"/>
    <lineage>
        <taxon>Bacteria</taxon>
        <taxon>Pseudomonadati</taxon>
        <taxon>Pseudomonadota</taxon>
        <taxon>Alphaproteobacteria</taxon>
        <taxon>Acetobacterales</taxon>
        <taxon>Acetobacteraceae</taxon>
        <taxon>Gluconobacter</taxon>
    </lineage>
</organism>
<dbReference type="Gene3D" id="3.40.50.1010">
    <property type="entry name" value="5'-nuclease"/>
    <property type="match status" value="1"/>
</dbReference>
<name>A0A1B6VPZ5_9PROT</name>
<dbReference type="OrthoDB" id="9794137at2"/>
<dbReference type="EMBL" id="LUTU01000001">
    <property type="protein sequence ID" value="OAJ69283.1"/>
    <property type="molecule type" value="Genomic_DNA"/>
</dbReference>
<gene>
    <name evidence="1" type="ORF">A0123_00092</name>
</gene>
<proteinExistence type="predicted"/>
<dbReference type="RefSeq" id="WP_157091151.1">
    <property type="nucleotide sequence ID" value="NZ_LUTU01000001.1"/>
</dbReference>
<sequence>MNVGKTHIFLDNSNIFGGAQRTAREKESVPWQSVRVDYQNLFSLIRRKRKSVGFSMLAGSVPPGNDALWGAAKTAGFDTTLLRRVEDDDGRLVEQGVDEVIHLKIGNTLLDEDIPGTLVILTGDGADTEQGSSFTKQVDRAAKRGWKVEIWSWRVQLSPRLRDMRIKHPDNVAVHFLDEWYWGLIFIKGGTYKVKTDGLYEDLLVDGRHTHGIRLTDEAFRDSEDHEPFG</sequence>
<reference evidence="1 2" key="1">
    <citation type="submission" date="2016-03" db="EMBL/GenBank/DDBJ databases">
        <title>Draft genome sequence of Gluconobacter cerinus strain CECT 9110.</title>
        <authorList>
            <person name="Sainz F."/>
            <person name="Mas A."/>
            <person name="Torija M.J."/>
        </authorList>
    </citation>
    <scope>NUCLEOTIDE SEQUENCE [LARGE SCALE GENOMIC DNA]</scope>
    <source>
        <strain evidence="1 2">CECT 9110</strain>
    </source>
</reference>
<evidence type="ECO:0000313" key="2">
    <source>
        <dbReference type="Proteomes" id="UP000077786"/>
    </source>
</evidence>
<dbReference type="PATRIC" id="fig|38307.3.peg.92"/>
<dbReference type="CDD" id="cd18724">
    <property type="entry name" value="PIN_LabA-like"/>
    <property type="match status" value="1"/>
</dbReference>
<evidence type="ECO:0000313" key="1">
    <source>
        <dbReference type="EMBL" id="OAJ69283.1"/>
    </source>
</evidence>